<feature type="region of interest" description="Disordered" evidence="4">
    <location>
        <begin position="893"/>
        <end position="941"/>
    </location>
</feature>
<keyword evidence="5" id="KW-1133">Transmembrane helix</keyword>
<keyword evidence="5" id="KW-0472">Membrane</keyword>
<feature type="region of interest" description="Disordered" evidence="4">
    <location>
        <begin position="1266"/>
        <end position="1372"/>
    </location>
</feature>
<evidence type="ECO:0000256" key="3">
    <source>
        <dbReference type="ARBA" id="ARBA00023180"/>
    </source>
</evidence>
<dbReference type="InterPro" id="IPR019819">
    <property type="entry name" value="Carboxylesterase_B_CS"/>
</dbReference>
<reference evidence="8" key="3">
    <citation type="submission" date="2020-05" db="UniProtKB">
        <authorList>
            <consortium name="EnsemblMetazoa"/>
        </authorList>
    </citation>
    <scope>IDENTIFICATION</scope>
    <source>
        <strain evidence="8">USDA</strain>
    </source>
</reference>
<keyword evidence="2" id="KW-0732">Signal</keyword>
<dbReference type="HOGENOM" id="CLU_256231_0_0_1"/>
<feature type="compositionally biased region" description="Basic and acidic residues" evidence="4">
    <location>
        <begin position="1079"/>
        <end position="1088"/>
    </location>
</feature>
<dbReference type="PANTHER" id="PTHR43903">
    <property type="entry name" value="NEUROLIGIN"/>
    <property type="match status" value="1"/>
</dbReference>
<dbReference type="KEGG" id="phu:Phum_PHUM221090"/>
<evidence type="ECO:0000256" key="1">
    <source>
        <dbReference type="ARBA" id="ARBA00005964"/>
    </source>
</evidence>
<dbReference type="RefSeq" id="XP_002425796.1">
    <property type="nucleotide sequence ID" value="XM_002425751.1"/>
</dbReference>
<dbReference type="EMBL" id="AAZO01002553">
    <property type="status" value="NOT_ANNOTATED_CDS"/>
    <property type="molecule type" value="Genomic_DNA"/>
</dbReference>
<dbReference type="VEuPathDB" id="VectorBase:PHUM221090"/>
<feature type="region of interest" description="Disordered" evidence="4">
    <location>
        <begin position="1078"/>
        <end position="1101"/>
    </location>
</feature>
<dbReference type="Proteomes" id="UP000009046">
    <property type="component" value="Unassembled WGS sequence"/>
</dbReference>
<dbReference type="eggNOG" id="KOG1516">
    <property type="taxonomic scope" value="Eukaryota"/>
</dbReference>
<dbReference type="PROSITE" id="PS00941">
    <property type="entry name" value="CARBOXYLESTERASE_B_2"/>
    <property type="match status" value="1"/>
</dbReference>
<feature type="compositionally biased region" description="Basic residues" evidence="4">
    <location>
        <begin position="798"/>
        <end position="810"/>
    </location>
</feature>
<reference evidence="7" key="1">
    <citation type="submission" date="2007-04" db="EMBL/GenBank/DDBJ databases">
        <title>Annotation of Pediculus humanus corporis strain USDA.</title>
        <authorList>
            <person name="Kirkness E."/>
            <person name="Hannick L."/>
            <person name="Hass B."/>
            <person name="Bruggner R."/>
            <person name="Lawson D."/>
            <person name="Bidwell S."/>
            <person name="Joardar V."/>
            <person name="Caler E."/>
            <person name="Walenz B."/>
            <person name="Inman J."/>
            <person name="Schobel S."/>
            <person name="Galinsky K."/>
            <person name="Amedeo P."/>
            <person name="Strausberg R."/>
        </authorList>
    </citation>
    <scope>NUCLEOTIDE SEQUENCE</scope>
    <source>
        <strain evidence="7">USDA</strain>
    </source>
</reference>
<dbReference type="InterPro" id="IPR029058">
    <property type="entry name" value="AB_hydrolase_fold"/>
</dbReference>
<evidence type="ECO:0000256" key="4">
    <source>
        <dbReference type="SAM" id="MobiDB-lite"/>
    </source>
</evidence>
<keyword evidence="5" id="KW-0812">Transmembrane</keyword>
<evidence type="ECO:0000313" key="7">
    <source>
        <dbReference type="EMBL" id="EEB13058.1"/>
    </source>
</evidence>
<dbReference type="InParanoid" id="E0VI52"/>
<dbReference type="ESTHER" id="pedhc-e0vi52">
    <property type="family name" value="Neuroligin"/>
</dbReference>
<reference evidence="7" key="2">
    <citation type="submission" date="2007-04" db="EMBL/GenBank/DDBJ databases">
        <title>The genome of the human body louse.</title>
        <authorList>
            <consortium name="The Human Body Louse Genome Consortium"/>
            <person name="Kirkness E."/>
            <person name="Walenz B."/>
            <person name="Hass B."/>
            <person name="Bruggner R."/>
            <person name="Strausberg R."/>
        </authorList>
    </citation>
    <scope>NUCLEOTIDE SEQUENCE</scope>
    <source>
        <strain evidence="7">USDA</strain>
    </source>
</reference>
<feature type="compositionally biased region" description="Basic residues" evidence="4">
    <location>
        <begin position="909"/>
        <end position="925"/>
    </location>
</feature>
<feature type="compositionally biased region" description="Low complexity" evidence="4">
    <location>
        <begin position="1147"/>
        <end position="1159"/>
    </location>
</feature>
<proteinExistence type="inferred from homology"/>
<dbReference type="Gene3D" id="3.40.50.1820">
    <property type="entry name" value="alpha/beta hydrolase"/>
    <property type="match status" value="1"/>
</dbReference>
<dbReference type="SUPFAM" id="SSF53474">
    <property type="entry name" value="alpha/beta-Hydrolases"/>
    <property type="match status" value="1"/>
</dbReference>
<feature type="compositionally biased region" description="Pro residues" evidence="4">
    <location>
        <begin position="1160"/>
        <end position="1172"/>
    </location>
</feature>
<gene>
    <name evidence="8" type="primary">8237756</name>
    <name evidence="7" type="ORF">Phum_PHUM221090</name>
</gene>
<dbReference type="OrthoDB" id="3200163at2759"/>
<evidence type="ECO:0000259" key="6">
    <source>
        <dbReference type="Pfam" id="PF00135"/>
    </source>
</evidence>
<protein>
    <recommendedName>
        <fullName evidence="6">Carboxylesterase type B domain-containing protein</fullName>
    </recommendedName>
</protein>
<evidence type="ECO:0000313" key="9">
    <source>
        <dbReference type="Proteomes" id="UP000009046"/>
    </source>
</evidence>
<feature type="domain" description="Carboxylesterase type B" evidence="6">
    <location>
        <begin position="103"/>
        <end position="655"/>
    </location>
</feature>
<dbReference type="GeneID" id="8237756"/>
<keyword evidence="3" id="KW-0325">Glycoprotein</keyword>
<feature type="region of interest" description="Disordered" evidence="4">
    <location>
        <begin position="43"/>
        <end position="62"/>
    </location>
</feature>
<feature type="compositionally biased region" description="Basic and acidic residues" evidence="4">
    <location>
        <begin position="1343"/>
        <end position="1362"/>
    </location>
</feature>
<keyword evidence="9" id="KW-1185">Reference proteome</keyword>
<sequence length="1372" mass="155079">MAEKRFFSSDNNATITILTVLILLQFHVFSVFCDLHGFSPQKMSPDEQKDVGSGGGGGGGSRSGEWFYKSITKGFKLPDRDGGGGGGGGVGKFSKTGEILTREIKIKQGKLRGLVKEFKNKKLKNVETFLGIPYAAPPVKSLRFMPPGSPPTWKDVKIFDYFKPVCPQKAPDLNHEPLKTINAGYYNRLKRLMPFLTNQSEDCLYLNVYAPVRDNKYQKKYPVIVYIHGESFEWNSGNPYDGSVLSSYGNVVVVTINFRLGILGFLKPGLNEHTVSNFGLLDQIAGLQWIKDNIGEFGGDSSMVTLMGHGTGAACINFLMVSPVSMASEGLFHKAILMSGTALSDWALTQNPLQFTIQVAESLNCPLVDENDELSNCLRRKRLSDIMSVKVDVPEFQTPFGPIVDGSVVPNTPQQVMGVYQNLFTRYDMLYGMTEWETYHSLDPVSLTYGMLEGERNEHLRKFMYARYEALPYFALATTLSEYLDWRKPVPSIKSAAEEHRDLVLDLLSDVRYSAPVIQMAGYHSKINPKSYLYVFKHKSKMGEFAGVERSVSGEEISYVFGCPLLNEEGSLSHHKFTLTEQLLSESIITYFTNFAKTGNPNAPRRSEYLNLGPKEWQQFDVYWPEYDNNNQNYLALSIPPFVGRHYRTQMMQYWNKILPELLSNPTKVKQQKPEIPFYQKTTTTTTTFPSNNFNNNNDEVKKTNDDKYSWSYDAMKISPNEYQKDNRKSIPFKNRDIYEDDFVQTRDIETPENDDKRTNDDRSHYAWVTSLVGVSVCLLIINAVIISVYYYKQKKRKNSNTKKEKKKNRVTQNGDDDDHVDDDRNECKIKSNTSLENFYPTDGECSTSVMEPDTRENIPKKLRRVLLIDNAAENGSKFKKWLLQTNIYKKKYGNDDDDGDSAGNAAKFKIKTPNKFKSVRKNHQRPSSQPPHPPKKDNFILKPILKNSKIDSFDKKKIEKISVGIDATPSSRPESVLKQIPIELTKSLDRGITFNARTNPEVVDVDAGYDVDDVITDADKPIVKSQTSISLQLLPTSDGKFEPDIIKLEPKVRENSTVNNLKTFSAKENDVIVNVTSRDSRDYDNNDKNSNGKHCVDPLENIQRRNFPKVLPDFPEFISNKRFSFPQPSTNVLYFNESNRNKLHSVPESSLSSSSTCSPAPPPPPPPPPPRVSTLRKKDKQQQQYEEKTKGNETKLSTFTTKDDKLKDSTTTTTMASTSDQNVVVVDNNNETETLHDKNDNNNNFPDGEKLKTTESIIDKSNFNKFDKSLPTKTVKNPGLKPSIIIRSKIGPKKTSQRENNNNDNSGGSSGSSSQTGTKKAHVNLQLNQVEKSKNFPVLDSKGPEGKEEEKENNRKPEVRLRPGYVGNTRQ</sequence>
<feature type="compositionally biased region" description="Low complexity" evidence="4">
    <location>
        <begin position="1301"/>
        <end position="1315"/>
    </location>
</feature>
<evidence type="ECO:0000256" key="5">
    <source>
        <dbReference type="SAM" id="Phobius"/>
    </source>
</evidence>
<dbReference type="EMBL" id="DS235184">
    <property type="protein sequence ID" value="EEB13058.1"/>
    <property type="molecule type" value="Genomic_DNA"/>
</dbReference>
<dbReference type="CTD" id="8237756"/>
<organism>
    <name type="scientific">Pediculus humanus subsp. corporis</name>
    <name type="common">Body louse</name>
    <dbReference type="NCBI Taxonomy" id="121224"/>
    <lineage>
        <taxon>Eukaryota</taxon>
        <taxon>Metazoa</taxon>
        <taxon>Ecdysozoa</taxon>
        <taxon>Arthropoda</taxon>
        <taxon>Hexapoda</taxon>
        <taxon>Insecta</taxon>
        <taxon>Pterygota</taxon>
        <taxon>Neoptera</taxon>
        <taxon>Paraneoptera</taxon>
        <taxon>Psocodea</taxon>
        <taxon>Troctomorpha</taxon>
        <taxon>Phthiraptera</taxon>
        <taxon>Anoplura</taxon>
        <taxon>Pediculidae</taxon>
        <taxon>Pediculus</taxon>
    </lineage>
</organism>
<dbReference type="EnsemblMetazoa" id="PHUM221090-RA">
    <property type="protein sequence ID" value="PHUM221090-PA"/>
    <property type="gene ID" value="PHUM221090"/>
</dbReference>
<comment type="similarity">
    <text evidence="1">Belongs to the type-B carboxylesterase/lipase family.</text>
</comment>
<dbReference type="InterPro" id="IPR051093">
    <property type="entry name" value="Neuroligin/BSAL"/>
</dbReference>
<feature type="region of interest" description="Disordered" evidence="4">
    <location>
        <begin position="798"/>
        <end position="826"/>
    </location>
</feature>
<dbReference type="Pfam" id="PF00135">
    <property type="entry name" value="COesterase"/>
    <property type="match status" value="1"/>
</dbReference>
<accession>E0VI52</accession>
<feature type="compositionally biased region" description="Gly residues" evidence="4">
    <location>
        <begin position="52"/>
        <end position="62"/>
    </location>
</feature>
<evidence type="ECO:0000313" key="8">
    <source>
        <dbReference type="EnsemblMetazoa" id="PHUM221090-PA"/>
    </source>
</evidence>
<name>E0VI52_PEDHC</name>
<feature type="transmembrane region" description="Helical" evidence="5">
    <location>
        <begin position="766"/>
        <end position="792"/>
    </location>
</feature>
<feature type="region of interest" description="Disordered" evidence="4">
    <location>
        <begin position="1145"/>
        <end position="1197"/>
    </location>
</feature>
<dbReference type="STRING" id="121224.E0VI52"/>
<evidence type="ECO:0000256" key="2">
    <source>
        <dbReference type="ARBA" id="ARBA00022729"/>
    </source>
</evidence>
<dbReference type="InterPro" id="IPR002018">
    <property type="entry name" value="CarbesteraseB"/>
</dbReference>